<reference evidence="1 2" key="1">
    <citation type="submission" date="2021-06" db="EMBL/GenBank/DDBJ databases">
        <title>Sphingomonas sp. XMGL2, whole genome shotgun sequencing project.</title>
        <authorList>
            <person name="Zhao G."/>
            <person name="Shen L."/>
        </authorList>
    </citation>
    <scope>NUCLEOTIDE SEQUENCE [LARGE SCALE GENOMIC DNA]</scope>
    <source>
        <strain evidence="1 2">XMGL2</strain>
    </source>
</reference>
<evidence type="ECO:0000313" key="1">
    <source>
        <dbReference type="EMBL" id="MBU3079015.1"/>
    </source>
</evidence>
<organism evidence="1 2">
    <name type="scientific">Sphingomonas quercus</name>
    <dbReference type="NCBI Taxonomy" id="2842451"/>
    <lineage>
        <taxon>Bacteria</taxon>
        <taxon>Pseudomonadati</taxon>
        <taxon>Pseudomonadota</taxon>
        <taxon>Alphaproteobacteria</taxon>
        <taxon>Sphingomonadales</taxon>
        <taxon>Sphingomonadaceae</taxon>
        <taxon>Sphingomonas</taxon>
    </lineage>
</organism>
<evidence type="ECO:0000313" key="2">
    <source>
        <dbReference type="Proteomes" id="UP000776276"/>
    </source>
</evidence>
<dbReference type="EMBL" id="JAHKRT010000008">
    <property type="protein sequence ID" value="MBU3079015.1"/>
    <property type="molecule type" value="Genomic_DNA"/>
</dbReference>
<accession>A0ABS6BP76</accession>
<dbReference type="Pfam" id="PF05013">
    <property type="entry name" value="FGase"/>
    <property type="match status" value="1"/>
</dbReference>
<sequence length="263" mass="27878">MTTRFRRGSVIIPRHDDGLPHRIPGDIATGLLLIADHASNHVPPDIDLGVAPSLLDEHVAIDIGVAPLARALCAALGCPALLASVSRLVVDLNRIEDAPGLVPAISDGYAIPGNAALDAAGRAARVARFWRPWHAAIAETIAAAPPALILSLHSFTPRLAADPRIERPWQVGVLYNQDERAARLAIPALIAAGVVTGDNEPYSGRVLNYTMDRHAEANGIPYLGLEVRQDLIADPGGVARWCNIIAPIAASVIQNLREGRVKG</sequence>
<proteinExistence type="predicted"/>
<keyword evidence="2" id="KW-1185">Reference proteome</keyword>
<comment type="caution">
    <text evidence="1">The sequence shown here is derived from an EMBL/GenBank/DDBJ whole genome shotgun (WGS) entry which is preliminary data.</text>
</comment>
<dbReference type="PIRSF" id="PIRSF029730">
    <property type="entry name" value="UCP029730"/>
    <property type="match status" value="1"/>
</dbReference>
<dbReference type="InterPro" id="IPR011227">
    <property type="entry name" value="UCP029730"/>
</dbReference>
<dbReference type="InterPro" id="IPR007709">
    <property type="entry name" value="N-FG_amidohydro"/>
</dbReference>
<name>A0ABS6BP76_9SPHN</name>
<protein>
    <submittedName>
        <fullName evidence="1">N-formylglutamate amidohydrolase</fullName>
    </submittedName>
</protein>
<gene>
    <name evidence="1" type="ORF">KOF26_14230</name>
</gene>
<dbReference type="Proteomes" id="UP000776276">
    <property type="component" value="Unassembled WGS sequence"/>
</dbReference>